<dbReference type="AlphaFoldDB" id="A0A834Y6T6"/>
<sequence length="902" mass="101727">MDTGRGRSRGRARTRPPQTEAPRQGPPQSGPHAAPGPALQGQWAARRPGAEPPAAAAASSTEQYPAMAPRASIGRSVRAAGPPIYQRSTSIDSTLSTEAQRSIQVSGTPEDSGAAAGAPPGRGAMRGRRQLDPVTRPSQWLESKKGSSGKPFNFRSNYFKLTAAPDWCLYQYHVDIQPEEDRTFVRKGLLGLHREKLGGYMFDGTSLYLCARLANDVSEFTSTRQSDGVQMRIIVKLTGTLEKGDPHYLQFYNVLMRKCLSHLKLQLVGRNFFDPHAKVEIREHHFELWPGYITSIRQHEQDLLMCCEITHKVMRQENLLNIMNRIREEKGGGDFQAACKADVIGTTVLTEYNNNTYRVEDIDFQTKPSSTFHLKKENREISYAEYYRNKYNINIRNMTQPMLVTRTTDKDRRSGQAEIVYLVPELCRATGITDAMRNDFRLMDAMAQHTRINAQQRVQKLNAFNKRLYGEPLVVSEFRQWNLQLEKELITVPARVLDEAKIIFANNNSVGAGQGADWTNAFRNNGLLQPAPLNDWVVLVPEKLARDARSFVQNMQRSLKNFQMRDPRYIEMRNDSAQSFTNELDKVLSQSNPQIVFCIVFKQRGDIYSAIKKKCCVDRPVPSQVVTSKCFNPKRMMSIATKVAIQMNCKIGGYPWSIAIPMKGLMVIGFDVCHDTNQKGKDFGAMVASLDSSFGRYFSAVSFHSSNEELSNDLAVNITKALHKYREYNNALPQQIVIYRDGVGEGQVPYVFEHEVQNIRSRVANFYQKGPTEIQMAYVVVTKRLNTRLFADNRGQIGNPPPGTIVDDVITCPTKYDFFVVAQAVRQGSVAPTSFSVIDDNVGLPPDRMQQLTYRLMHMYFNWSGTVKVPAPVQFAHKLAFLVSQSIHSAPSSHLDSLLYFL</sequence>
<dbReference type="GO" id="GO:0003723">
    <property type="term" value="F:RNA binding"/>
    <property type="evidence" value="ECO:0007669"/>
    <property type="project" value="UniProtKB-KW"/>
</dbReference>
<comment type="similarity">
    <text evidence="7">Belongs to the argonaute family. Piwi subfamily.</text>
</comment>
<dbReference type="PROSITE" id="PS50821">
    <property type="entry name" value="PAZ"/>
    <property type="match status" value="1"/>
</dbReference>
<name>A0A834Y6T6_APHGI</name>
<feature type="region of interest" description="Disordered" evidence="8">
    <location>
        <begin position="1"/>
        <end position="148"/>
    </location>
</feature>
<dbReference type="Gene3D" id="2.170.260.10">
    <property type="entry name" value="paz domain"/>
    <property type="match status" value="1"/>
</dbReference>
<keyword evidence="5" id="KW-0694">RNA-binding</keyword>
<dbReference type="InterPro" id="IPR036397">
    <property type="entry name" value="RNaseH_sf"/>
</dbReference>
<dbReference type="InterPro" id="IPR012337">
    <property type="entry name" value="RNaseH-like_sf"/>
</dbReference>
<dbReference type="SMART" id="SM00950">
    <property type="entry name" value="Piwi"/>
    <property type="match status" value="1"/>
</dbReference>
<protein>
    <submittedName>
        <fullName evidence="11">Uncharacterized protein</fullName>
    </submittedName>
</protein>
<dbReference type="CDD" id="cd02845">
    <property type="entry name" value="PAZ_piwi_like"/>
    <property type="match status" value="1"/>
</dbReference>
<evidence type="ECO:0000256" key="7">
    <source>
        <dbReference type="ARBA" id="ARBA00038291"/>
    </source>
</evidence>
<organism evidence="11 12">
    <name type="scientific">Aphidius gifuensis</name>
    <name type="common">Parasitoid wasp</name>
    <dbReference type="NCBI Taxonomy" id="684658"/>
    <lineage>
        <taxon>Eukaryota</taxon>
        <taxon>Metazoa</taxon>
        <taxon>Ecdysozoa</taxon>
        <taxon>Arthropoda</taxon>
        <taxon>Hexapoda</taxon>
        <taxon>Insecta</taxon>
        <taxon>Pterygota</taxon>
        <taxon>Neoptera</taxon>
        <taxon>Endopterygota</taxon>
        <taxon>Hymenoptera</taxon>
        <taxon>Apocrita</taxon>
        <taxon>Ichneumonoidea</taxon>
        <taxon>Braconidae</taxon>
        <taxon>Aphidiinae</taxon>
        <taxon>Aphidius</taxon>
    </lineage>
</organism>
<gene>
    <name evidence="11" type="ORF">HCN44_006162</name>
</gene>
<dbReference type="SUPFAM" id="SSF101690">
    <property type="entry name" value="PAZ domain"/>
    <property type="match status" value="1"/>
</dbReference>
<dbReference type="InterPro" id="IPR003165">
    <property type="entry name" value="Piwi"/>
</dbReference>
<dbReference type="OrthoDB" id="445936at2759"/>
<dbReference type="FunFam" id="3.30.420.10:FF:000014">
    <property type="entry name" value="Piwi-like RNA-mediated gene silencing 1"/>
    <property type="match status" value="1"/>
</dbReference>
<feature type="domain" description="PAZ" evidence="9">
    <location>
        <begin position="318"/>
        <end position="431"/>
    </location>
</feature>
<dbReference type="GO" id="GO:0005737">
    <property type="term" value="C:cytoplasm"/>
    <property type="evidence" value="ECO:0007669"/>
    <property type="project" value="UniProtKB-SubCell"/>
</dbReference>
<evidence type="ECO:0000256" key="8">
    <source>
        <dbReference type="SAM" id="MobiDB-lite"/>
    </source>
</evidence>
<proteinExistence type="inferred from homology"/>
<dbReference type="CDD" id="cd04658">
    <property type="entry name" value="Piwi_piwi-like_Euk"/>
    <property type="match status" value="1"/>
</dbReference>
<dbReference type="GO" id="GO:0030154">
    <property type="term" value="P:cell differentiation"/>
    <property type="evidence" value="ECO:0007669"/>
    <property type="project" value="UniProtKB-KW"/>
</dbReference>
<evidence type="ECO:0000256" key="4">
    <source>
        <dbReference type="ARBA" id="ARBA00022782"/>
    </source>
</evidence>
<evidence type="ECO:0000313" key="12">
    <source>
        <dbReference type="Proteomes" id="UP000639338"/>
    </source>
</evidence>
<evidence type="ECO:0000256" key="2">
    <source>
        <dbReference type="ARBA" id="ARBA00022473"/>
    </source>
</evidence>
<dbReference type="GO" id="GO:0140965">
    <property type="term" value="P:secondary piRNA processing"/>
    <property type="evidence" value="ECO:0007669"/>
    <property type="project" value="UniProtKB-ARBA"/>
</dbReference>
<evidence type="ECO:0000256" key="5">
    <source>
        <dbReference type="ARBA" id="ARBA00022884"/>
    </source>
</evidence>
<dbReference type="InterPro" id="IPR003100">
    <property type="entry name" value="PAZ_dom"/>
</dbReference>
<dbReference type="FunFam" id="2.170.260.10:FF:000003">
    <property type="entry name" value="Piwi-like RNA-mediated gene silencing 2"/>
    <property type="match status" value="1"/>
</dbReference>
<dbReference type="EMBL" id="JACMRX010000001">
    <property type="protein sequence ID" value="KAF7997591.1"/>
    <property type="molecule type" value="Genomic_DNA"/>
</dbReference>
<dbReference type="SUPFAM" id="SSF53098">
    <property type="entry name" value="Ribonuclease H-like"/>
    <property type="match status" value="1"/>
</dbReference>
<keyword evidence="3" id="KW-0963">Cytoplasm</keyword>
<keyword evidence="12" id="KW-1185">Reference proteome</keyword>
<dbReference type="Pfam" id="PF02171">
    <property type="entry name" value="Piwi"/>
    <property type="match status" value="1"/>
</dbReference>
<dbReference type="PANTHER" id="PTHR22891">
    <property type="entry name" value="EUKARYOTIC TRANSLATION INITIATION FACTOR 2C"/>
    <property type="match status" value="1"/>
</dbReference>
<evidence type="ECO:0000259" key="10">
    <source>
        <dbReference type="PROSITE" id="PS50822"/>
    </source>
</evidence>
<dbReference type="Gene3D" id="3.30.420.10">
    <property type="entry name" value="Ribonuclease H-like superfamily/Ribonuclease H"/>
    <property type="match status" value="1"/>
</dbReference>
<feature type="compositionally biased region" description="Polar residues" evidence="8">
    <location>
        <begin position="86"/>
        <end position="109"/>
    </location>
</feature>
<feature type="compositionally biased region" description="Low complexity" evidence="8">
    <location>
        <begin position="44"/>
        <end position="58"/>
    </location>
</feature>
<keyword evidence="6" id="KW-0943">RNA-mediated gene silencing</keyword>
<evidence type="ECO:0000256" key="1">
    <source>
        <dbReference type="ARBA" id="ARBA00004496"/>
    </source>
</evidence>
<evidence type="ECO:0000313" key="11">
    <source>
        <dbReference type="EMBL" id="KAF7997591.1"/>
    </source>
</evidence>
<evidence type="ECO:0000256" key="6">
    <source>
        <dbReference type="ARBA" id="ARBA00023158"/>
    </source>
</evidence>
<evidence type="ECO:0000259" key="9">
    <source>
        <dbReference type="PROSITE" id="PS50821"/>
    </source>
</evidence>
<comment type="caution">
    <text evidence="11">The sequence shown here is derived from an EMBL/GenBank/DDBJ whole genome shotgun (WGS) entry which is preliminary data.</text>
</comment>
<evidence type="ECO:0000256" key="3">
    <source>
        <dbReference type="ARBA" id="ARBA00022490"/>
    </source>
</evidence>
<accession>A0A834Y6T6</accession>
<dbReference type="SMART" id="SM00949">
    <property type="entry name" value="PAZ"/>
    <property type="match status" value="1"/>
</dbReference>
<dbReference type="PROSITE" id="PS50822">
    <property type="entry name" value="PIWI"/>
    <property type="match status" value="1"/>
</dbReference>
<keyword evidence="2" id="KW-0217">Developmental protein</keyword>
<feature type="domain" description="Piwi" evidence="10">
    <location>
        <begin position="595"/>
        <end position="888"/>
    </location>
</feature>
<dbReference type="InterPro" id="IPR036085">
    <property type="entry name" value="PAZ_dom_sf"/>
</dbReference>
<dbReference type="Pfam" id="PF02170">
    <property type="entry name" value="PAZ"/>
    <property type="match status" value="1"/>
</dbReference>
<dbReference type="Proteomes" id="UP000639338">
    <property type="component" value="Unassembled WGS sequence"/>
</dbReference>
<dbReference type="Pfam" id="PF23278">
    <property type="entry name" value="Piwi_N"/>
    <property type="match status" value="1"/>
</dbReference>
<reference evidence="11 12" key="1">
    <citation type="submission" date="2020-08" db="EMBL/GenBank/DDBJ databases">
        <title>Aphidius gifuensis genome sequencing and assembly.</title>
        <authorList>
            <person name="Du Z."/>
        </authorList>
    </citation>
    <scope>NUCLEOTIDE SEQUENCE [LARGE SCALE GENOMIC DNA]</scope>
    <source>
        <strain evidence="11">YNYX2018</strain>
        <tissue evidence="11">Adults</tissue>
    </source>
</reference>
<dbReference type="Gene3D" id="3.40.50.2300">
    <property type="match status" value="1"/>
</dbReference>
<feature type="compositionally biased region" description="Basic residues" evidence="8">
    <location>
        <begin position="1"/>
        <end position="14"/>
    </location>
</feature>
<comment type="subcellular location">
    <subcellularLocation>
        <location evidence="1">Cytoplasm</location>
    </subcellularLocation>
</comment>
<feature type="compositionally biased region" description="Low complexity" evidence="8">
    <location>
        <begin position="113"/>
        <end position="123"/>
    </location>
</feature>
<keyword evidence="4" id="KW-0221">Differentiation</keyword>